<name>A0A067RST6_ZOONE</name>
<keyword evidence="2" id="KW-1185">Reference proteome</keyword>
<sequence length="106" mass="12332">MQRQRKKFEDARELRLLSHYLIPGDVMTTADSATLSSKRLILNPDSQINRFQEHLHLETRRDTLLAPNYKHLSYKKMPQDFTKPSEHVVRGRLGLVASNNFGRLST</sequence>
<dbReference type="AlphaFoldDB" id="A0A067RST6"/>
<proteinExistence type="predicted"/>
<reference evidence="1 2" key="1">
    <citation type="journal article" date="2014" name="Nat. Commun.">
        <title>Molecular traces of alternative social organization in a termite genome.</title>
        <authorList>
            <person name="Terrapon N."/>
            <person name="Li C."/>
            <person name="Robertson H.M."/>
            <person name="Ji L."/>
            <person name="Meng X."/>
            <person name="Booth W."/>
            <person name="Chen Z."/>
            <person name="Childers C.P."/>
            <person name="Glastad K.M."/>
            <person name="Gokhale K."/>
            <person name="Gowin J."/>
            <person name="Gronenberg W."/>
            <person name="Hermansen R.A."/>
            <person name="Hu H."/>
            <person name="Hunt B.G."/>
            <person name="Huylmans A.K."/>
            <person name="Khalil S.M."/>
            <person name="Mitchell R.D."/>
            <person name="Munoz-Torres M.C."/>
            <person name="Mustard J.A."/>
            <person name="Pan H."/>
            <person name="Reese J.T."/>
            <person name="Scharf M.E."/>
            <person name="Sun F."/>
            <person name="Vogel H."/>
            <person name="Xiao J."/>
            <person name="Yang W."/>
            <person name="Yang Z."/>
            <person name="Yang Z."/>
            <person name="Zhou J."/>
            <person name="Zhu J."/>
            <person name="Brent C.S."/>
            <person name="Elsik C.G."/>
            <person name="Goodisman M.A."/>
            <person name="Liberles D.A."/>
            <person name="Roe R.M."/>
            <person name="Vargo E.L."/>
            <person name="Vilcinskas A."/>
            <person name="Wang J."/>
            <person name="Bornberg-Bauer E."/>
            <person name="Korb J."/>
            <person name="Zhang G."/>
            <person name="Liebig J."/>
        </authorList>
    </citation>
    <scope>NUCLEOTIDE SEQUENCE [LARGE SCALE GENOMIC DNA]</scope>
    <source>
        <tissue evidence="1">Whole organism</tissue>
    </source>
</reference>
<organism evidence="1 2">
    <name type="scientific">Zootermopsis nevadensis</name>
    <name type="common">Dampwood termite</name>
    <dbReference type="NCBI Taxonomy" id="136037"/>
    <lineage>
        <taxon>Eukaryota</taxon>
        <taxon>Metazoa</taxon>
        <taxon>Ecdysozoa</taxon>
        <taxon>Arthropoda</taxon>
        <taxon>Hexapoda</taxon>
        <taxon>Insecta</taxon>
        <taxon>Pterygota</taxon>
        <taxon>Neoptera</taxon>
        <taxon>Polyneoptera</taxon>
        <taxon>Dictyoptera</taxon>
        <taxon>Blattodea</taxon>
        <taxon>Blattoidea</taxon>
        <taxon>Termitoidae</taxon>
        <taxon>Termopsidae</taxon>
        <taxon>Zootermopsis</taxon>
    </lineage>
</organism>
<dbReference type="EMBL" id="KK852439">
    <property type="protein sequence ID" value="KDR23875.1"/>
    <property type="molecule type" value="Genomic_DNA"/>
</dbReference>
<dbReference type="Proteomes" id="UP000027135">
    <property type="component" value="Unassembled WGS sequence"/>
</dbReference>
<protein>
    <submittedName>
        <fullName evidence="1">Uncharacterized protein</fullName>
    </submittedName>
</protein>
<accession>A0A067RST6</accession>
<evidence type="ECO:0000313" key="1">
    <source>
        <dbReference type="EMBL" id="KDR23875.1"/>
    </source>
</evidence>
<gene>
    <name evidence="1" type="ORF">L798_09197</name>
</gene>
<dbReference type="InParanoid" id="A0A067RST6"/>
<evidence type="ECO:0000313" key="2">
    <source>
        <dbReference type="Proteomes" id="UP000027135"/>
    </source>
</evidence>